<gene>
    <name evidence="3" type="ORF">METZ01_LOCUS204661</name>
</gene>
<comment type="cofactor">
    <cofactor evidence="1">
        <name>a divalent metal cation</name>
        <dbReference type="ChEBI" id="CHEBI:60240"/>
    </cofactor>
</comment>
<dbReference type="PIRSF" id="PIRSF006305">
    <property type="entry name" value="Maf"/>
    <property type="match status" value="1"/>
</dbReference>
<feature type="non-terminal residue" evidence="3">
    <location>
        <position position="165"/>
    </location>
</feature>
<dbReference type="AlphaFoldDB" id="A0A382EPN5"/>
<evidence type="ECO:0000256" key="2">
    <source>
        <dbReference type="ARBA" id="ARBA00022801"/>
    </source>
</evidence>
<dbReference type="Pfam" id="PF02545">
    <property type="entry name" value="Maf"/>
    <property type="match status" value="1"/>
</dbReference>
<organism evidence="3">
    <name type="scientific">marine metagenome</name>
    <dbReference type="NCBI Taxonomy" id="408172"/>
    <lineage>
        <taxon>unclassified sequences</taxon>
        <taxon>metagenomes</taxon>
        <taxon>ecological metagenomes</taxon>
    </lineage>
</organism>
<reference evidence="3" key="1">
    <citation type="submission" date="2018-05" db="EMBL/GenBank/DDBJ databases">
        <authorList>
            <person name="Lanie J.A."/>
            <person name="Ng W.-L."/>
            <person name="Kazmierczak K.M."/>
            <person name="Andrzejewski T.M."/>
            <person name="Davidsen T.M."/>
            <person name="Wayne K.J."/>
            <person name="Tettelin H."/>
            <person name="Glass J.I."/>
            <person name="Rusch D."/>
            <person name="Podicherti R."/>
            <person name="Tsui H.-C.T."/>
            <person name="Winkler M.E."/>
        </authorList>
    </citation>
    <scope>NUCLEOTIDE SEQUENCE</scope>
</reference>
<dbReference type="EMBL" id="UINC01045261">
    <property type="protein sequence ID" value="SVB51807.1"/>
    <property type="molecule type" value="Genomic_DNA"/>
</dbReference>
<evidence type="ECO:0000256" key="1">
    <source>
        <dbReference type="ARBA" id="ARBA00001968"/>
    </source>
</evidence>
<dbReference type="GO" id="GO:0047429">
    <property type="term" value="F:nucleoside triphosphate diphosphatase activity"/>
    <property type="evidence" value="ECO:0007669"/>
    <property type="project" value="InterPro"/>
</dbReference>
<dbReference type="Gene3D" id="3.90.950.10">
    <property type="match status" value="1"/>
</dbReference>
<dbReference type="HAMAP" id="MF_00528">
    <property type="entry name" value="Maf"/>
    <property type="match status" value="1"/>
</dbReference>
<evidence type="ECO:0008006" key="4">
    <source>
        <dbReference type="Google" id="ProtNLM"/>
    </source>
</evidence>
<protein>
    <recommendedName>
        <fullName evidence="4">Septum formation protein Maf</fullName>
    </recommendedName>
</protein>
<evidence type="ECO:0000313" key="3">
    <source>
        <dbReference type="EMBL" id="SVB51807.1"/>
    </source>
</evidence>
<dbReference type="NCBIfam" id="TIGR00172">
    <property type="entry name" value="maf"/>
    <property type="match status" value="1"/>
</dbReference>
<dbReference type="SUPFAM" id="SSF52972">
    <property type="entry name" value="ITPase-like"/>
    <property type="match status" value="1"/>
</dbReference>
<accession>A0A382EPN5</accession>
<dbReference type="PANTHER" id="PTHR43213:SF5">
    <property type="entry name" value="BIFUNCTIONAL DTTP_UTP PYROPHOSPHATASE_METHYLTRANSFERASE PROTEIN-RELATED"/>
    <property type="match status" value="1"/>
</dbReference>
<sequence length="165" mass="17524">MSGIKDRLILASGSPQRFSLLVEAGFEPEVRVPEVDESILVGESANSLVERLAVKKLDAVINVGECGVAADTVVSVNDEILGKPGTPEMALEMLQTLSGETHEVITGVALSGPKGRQSLIVATRVKWRDLTKEEIVTYIQTGEPLDKAGGYGIQGGGKDFVVSFE</sequence>
<dbReference type="PANTHER" id="PTHR43213">
    <property type="entry name" value="BIFUNCTIONAL DTTP/UTP PYROPHOSPHATASE/METHYLTRANSFERASE PROTEIN-RELATED"/>
    <property type="match status" value="1"/>
</dbReference>
<name>A0A382EPN5_9ZZZZ</name>
<keyword evidence="2" id="KW-0378">Hydrolase</keyword>
<dbReference type="InterPro" id="IPR003697">
    <property type="entry name" value="Maf-like"/>
</dbReference>
<dbReference type="InterPro" id="IPR029001">
    <property type="entry name" value="ITPase-like_fam"/>
</dbReference>
<proteinExistence type="inferred from homology"/>